<evidence type="ECO:0000259" key="2">
    <source>
        <dbReference type="Pfam" id="PF13568"/>
    </source>
</evidence>
<dbReference type="EMBL" id="PXOQ01000007">
    <property type="protein sequence ID" value="PSG90678.1"/>
    <property type="molecule type" value="Genomic_DNA"/>
</dbReference>
<evidence type="ECO:0000256" key="1">
    <source>
        <dbReference type="SAM" id="SignalP"/>
    </source>
</evidence>
<reference evidence="3 4" key="1">
    <citation type="submission" date="2018-03" db="EMBL/GenBank/DDBJ databases">
        <title>Mesoflavibacter sp. HG37 and Mesoflavibacter sp. HG96 sp.nov., two marine bacteria isolated from seawater of Western Pacific Ocean.</title>
        <authorList>
            <person name="Cheng H."/>
            <person name="Wu Y.-H."/>
            <person name="Guo L.-L."/>
            <person name="Xu X.-W."/>
        </authorList>
    </citation>
    <scope>NUCLEOTIDE SEQUENCE [LARGE SCALE GENOMIC DNA]</scope>
    <source>
        <strain evidence="3 4">KCTC 32269</strain>
    </source>
</reference>
<sequence length="200" mass="22063">MKKLLLPLFILCFIITNAQDSKFEIGPEIGVNFSNYAFSDDDYENESLTRISVGAIAKINFSEHWSLKGKLRYDGKGSKAKDGSFEEKLNYITLPVMAEWNFGNGNLKGYLNFGLYVGFLTSATTEFENGEELNIEDAVKSTDFGGAYAIGMMYKLKENMNLIFEIGGQTGAIDIEDGEGSAVIIRNQILSVNIGVTFGL</sequence>
<dbReference type="Gene3D" id="2.40.160.20">
    <property type="match status" value="1"/>
</dbReference>
<gene>
    <name evidence="3" type="ORF">C7H52_05200</name>
</gene>
<keyword evidence="4" id="KW-1185">Reference proteome</keyword>
<dbReference type="SUPFAM" id="SSF56925">
    <property type="entry name" value="OMPA-like"/>
    <property type="match status" value="1"/>
</dbReference>
<feature type="chain" id="PRO_5015530249" description="Outer membrane protein beta-barrel domain-containing protein" evidence="1">
    <location>
        <begin position="19"/>
        <end position="200"/>
    </location>
</feature>
<evidence type="ECO:0000313" key="4">
    <source>
        <dbReference type="Proteomes" id="UP000238426"/>
    </source>
</evidence>
<dbReference type="InterPro" id="IPR025665">
    <property type="entry name" value="Beta-barrel_OMP_2"/>
</dbReference>
<dbReference type="Proteomes" id="UP000238426">
    <property type="component" value="Unassembled WGS sequence"/>
</dbReference>
<feature type="domain" description="Outer membrane protein beta-barrel" evidence="2">
    <location>
        <begin position="17"/>
        <end position="169"/>
    </location>
</feature>
<dbReference type="Pfam" id="PF13568">
    <property type="entry name" value="OMP_b-brl_2"/>
    <property type="match status" value="1"/>
</dbReference>
<feature type="signal peptide" evidence="1">
    <location>
        <begin position="1"/>
        <end position="18"/>
    </location>
</feature>
<dbReference type="RefSeq" id="WP_106462819.1">
    <property type="nucleotide sequence ID" value="NZ_PXOQ01000007.1"/>
</dbReference>
<protein>
    <recommendedName>
        <fullName evidence="2">Outer membrane protein beta-barrel domain-containing protein</fullName>
    </recommendedName>
</protein>
<evidence type="ECO:0000313" key="3">
    <source>
        <dbReference type="EMBL" id="PSG90678.1"/>
    </source>
</evidence>
<accession>A0A2T1NE06</accession>
<dbReference type="OrthoDB" id="947434at2"/>
<keyword evidence="1" id="KW-0732">Signal</keyword>
<organism evidence="3 4">
    <name type="scientific">Aurantibacter aestuarii</name>
    <dbReference type="NCBI Taxonomy" id="1266046"/>
    <lineage>
        <taxon>Bacteria</taxon>
        <taxon>Pseudomonadati</taxon>
        <taxon>Bacteroidota</taxon>
        <taxon>Flavobacteriia</taxon>
        <taxon>Flavobacteriales</taxon>
        <taxon>Flavobacteriaceae</taxon>
        <taxon>Aurantibacter</taxon>
    </lineage>
</organism>
<dbReference type="InterPro" id="IPR011250">
    <property type="entry name" value="OMP/PagP_B-barrel"/>
</dbReference>
<dbReference type="AlphaFoldDB" id="A0A2T1NE06"/>
<comment type="caution">
    <text evidence="3">The sequence shown here is derived from an EMBL/GenBank/DDBJ whole genome shotgun (WGS) entry which is preliminary data.</text>
</comment>
<proteinExistence type="predicted"/>
<name>A0A2T1NE06_9FLAO</name>